<gene>
    <name evidence="2" type="primary">WBGene00281954</name>
</gene>
<evidence type="ECO:0000313" key="2">
    <source>
        <dbReference type="EnsemblMetazoa" id="PPA43585.1"/>
    </source>
</evidence>
<name>A0A2A6C9I4_PRIPA</name>
<evidence type="ECO:0000313" key="3">
    <source>
        <dbReference type="Proteomes" id="UP000005239"/>
    </source>
</evidence>
<sequence>MKQEVAVVSPLMLMDSKEKERAKEPPGNTSNSLPLLLPLFFNAIGETIRRYTSRTMDMFDWGDERSRPEASLNSPWSLAGQRN</sequence>
<feature type="region of interest" description="Disordered" evidence="1">
    <location>
        <begin position="1"/>
        <end position="30"/>
    </location>
</feature>
<evidence type="ECO:0000256" key="1">
    <source>
        <dbReference type="SAM" id="MobiDB-lite"/>
    </source>
</evidence>
<dbReference type="EnsemblMetazoa" id="PPA43585.1">
    <property type="protein sequence ID" value="PPA43585.1"/>
    <property type="gene ID" value="WBGene00281954"/>
</dbReference>
<accession>A0A2A6C9I4</accession>
<protein>
    <submittedName>
        <fullName evidence="2">Uncharacterized protein</fullName>
    </submittedName>
</protein>
<feature type="region of interest" description="Disordered" evidence="1">
    <location>
        <begin position="63"/>
        <end position="83"/>
    </location>
</feature>
<reference evidence="2" key="2">
    <citation type="submission" date="2022-06" db="UniProtKB">
        <authorList>
            <consortium name="EnsemblMetazoa"/>
        </authorList>
    </citation>
    <scope>IDENTIFICATION</scope>
    <source>
        <strain evidence="2">PS312</strain>
    </source>
</reference>
<proteinExistence type="predicted"/>
<feature type="compositionally biased region" description="Polar residues" evidence="1">
    <location>
        <begin position="71"/>
        <end position="83"/>
    </location>
</feature>
<feature type="compositionally biased region" description="Basic and acidic residues" evidence="1">
    <location>
        <begin position="15"/>
        <end position="24"/>
    </location>
</feature>
<dbReference type="AlphaFoldDB" id="A0A2A6C9I4"/>
<reference evidence="3" key="1">
    <citation type="journal article" date="2008" name="Nat. Genet.">
        <title>The Pristionchus pacificus genome provides a unique perspective on nematode lifestyle and parasitism.</title>
        <authorList>
            <person name="Dieterich C."/>
            <person name="Clifton S.W."/>
            <person name="Schuster L.N."/>
            <person name="Chinwalla A."/>
            <person name="Delehaunty K."/>
            <person name="Dinkelacker I."/>
            <person name="Fulton L."/>
            <person name="Fulton R."/>
            <person name="Godfrey J."/>
            <person name="Minx P."/>
            <person name="Mitreva M."/>
            <person name="Roeseler W."/>
            <person name="Tian H."/>
            <person name="Witte H."/>
            <person name="Yang S.P."/>
            <person name="Wilson R.K."/>
            <person name="Sommer R.J."/>
        </authorList>
    </citation>
    <scope>NUCLEOTIDE SEQUENCE [LARGE SCALE GENOMIC DNA]</scope>
    <source>
        <strain evidence="3">PS312</strain>
    </source>
</reference>
<organism evidence="2 3">
    <name type="scientific">Pristionchus pacificus</name>
    <name type="common">Parasitic nematode worm</name>
    <dbReference type="NCBI Taxonomy" id="54126"/>
    <lineage>
        <taxon>Eukaryota</taxon>
        <taxon>Metazoa</taxon>
        <taxon>Ecdysozoa</taxon>
        <taxon>Nematoda</taxon>
        <taxon>Chromadorea</taxon>
        <taxon>Rhabditida</taxon>
        <taxon>Rhabditina</taxon>
        <taxon>Diplogasteromorpha</taxon>
        <taxon>Diplogasteroidea</taxon>
        <taxon>Neodiplogasteridae</taxon>
        <taxon>Pristionchus</taxon>
    </lineage>
</organism>
<keyword evidence="3" id="KW-1185">Reference proteome</keyword>
<dbReference type="Proteomes" id="UP000005239">
    <property type="component" value="Unassembled WGS sequence"/>
</dbReference>
<accession>A0A8R1Z4T8</accession>